<name>A0A0R1LW89_9LACO</name>
<dbReference type="OrthoDB" id="2314868at2"/>
<dbReference type="PATRIC" id="fig|1423715.3.peg.1806"/>
<proteinExistence type="predicted"/>
<comment type="caution">
    <text evidence="2">The sequence shown here is derived from an EMBL/GenBank/DDBJ whole genome shotgun (WGS) entry which is preliminary data.</text>
</comment>
<dbReference type="PROSITE" id="PS51459">
    <property type="entry name" value="FIDO"/>
    <property type="match status" value="1"/>
</dbReference>
<accession>A0A0R1LW89</accession>
<organism evidence="2 3">
    <name type="scientific">Levilactobacillus acidifarinae DSM 19394 = JCM 15949</name>
    <dbReference type="NCBI Taxonomy" id="1423715"/>
    <lineage>
        <taxon>Bacteria</taxon>
        <taxon>Bacillati</taxon>
        <taxon>Bacillota</taxon>
        <taxon>Bacilli</taxon>
        <taxon>Lactobacillales</taxon>
        <taxon>Lactobacillaceae</taxon>
        <taxon>Levilactobacillus</taxon>
    </lineage>
</organism>
<reference evidence="2 3" key="1">
    <citation type="journal article" date="2015" name="Genome Announc.">
        <title>Expanding the biotechnology potential of lactobacilli through comparative genomics of 213 strains and associated genera.</title>
        <authorList>
            <person name="Sun Z."/>
            <person name="Harris H.M."/>
            <person name="McCann A."/>
            <person name="Guo C."/>
            <person name="Argimon S."/>
            <person name="Zhang W."/>
            <person name="Yang X."/>
            <person name="Jeffery I.B."/>
            <person name="Cooney J.C."/>
            <person name="Kagawa T.F."/>
            <person name="Liu W."/>
            <person name="Song Y."/>
            <person name="Salvetti E."/>
            <person name="Wrobel A."/>
            <person name="Rasinkangas P."/>
            <person name="Parkhill J."/>
            <person name="Rea M.C."/>
            <person name="O'Sullivan O."/>
            <person name="Ritari J."/>
            <person name="Douillard F.P."/>
            <person name="Paul Ross R."/>
            <person name="Yang R."/>
            <person name="Briner A.E."/>
            <person name="Felis G.E."/>
            <person name="de Vos W.M."/>
            <person name="Barrangou R."/>
            <person name="Klaenhammer T.R."/>
            <person name="Caufield P.W."/>
            <person name="Cui Y."/>
            <person name="Zhang H."/>
            <person name="O'Toole P.W."/>
        </authorList>
    </citation>
    <scope>NUCLEOTIDE SEQUENCE [LARGE SCALE GENOMIC DNA]</scope>
    <source>
        <strain evidence="2 3">DSM 19394</strain>
    </source>
</reference>
<evidence type="ECO:0000313" key="3">
    <source>
        <dbReference type="Proteomes" id="UP000051955"/>
    </source>
</evidence>
<dbReference type="SUPFAM" id="SSF140931">
    <property type="entry name" value="Fic-like"/>
    <property type="match status" value="1"/>
</dbReference>
<protein>
    <recommendedName>
        <fullName evidence="1">Fido domain-containing protein</fullName>
    </recommendedName>
</protein>
<dbReference type="Gene3D" id="1.10.3290.10">
    <property type="entry name" value="Fido-like domain"/>
    <property type="match status" value="1"/>
</dbReference>
<keyword evidence="3" id="KW-1185">Reference proteome</keyword>
<evidence type="ECO:0000313" key="2">
    <source>
        <dbReference type="EMBL" id="KRK96682.1"/>
    </source>
</evidence>
<dbReference type="STRING" id="1423715.FD25_GL001760"/>
<dbReference type="Proteomes" id="UP000051955">
    <property type="component" value="Unassembled WGS sequence"/>
</dbReference>
<dbReference type="InterPro" id="IPR036597">
    <property type="entry name" value="Fido-like_dom_sf"/>
</dbReference>
<feature type="domain" description="Fido" evidence="1">
    <location>
        <begin position="85"/>
        <end position="218"/>
    </location>
</feature>
<dbReference type="InterPro" id="IPR003812">
    <property type="entry name" value="Fido"/>
</dbReference>
<evidence type="ECO:0000259" key="1">
    <source>
        <dbReference type="PROSITE" id="PS51459"/>
    </source>
</evidence>
<dbReference type="AlphaFoldDB" id="A0A0R1LW89"/>
<dbReference type="RefSeq" id="WP_057800642.1">
    <property type="nucleotide sequence ID" value="NZ_AZDV01000002.1"/>
</dbReference>
<dbReference type="EMBL" id="AZDV01000002">
    <property type="protein sequence ID" value="KRK96682.1"/>
    <property type="molecule type" value="Genomic_DNA"/>
</dbReference>
<sequence length="228" mass="25369">MDAKASYPQGHYHISQFDQQQLLIRNQVSLVTSLLRLTDSETPFNQINAFLKGTVTNRKLSDVTVQRLLNLRTAVAFITGSPEGFELLTVSHINDLVTAGVGLGGGELRQMSVVTRGGQTIKLPLPEQVAVQKDLLDLRLNHSDYTDRALQTVAYVLHKQLFSDGNLETAFLVGNQVLAKRGAGVLLVAEEQQMPFQQALRDFYRNADAETFCRWLYANAIVGPEELR</sequence>
<gene>
    <name evidence="2" type="ORF">FD25_GL001760</name>
</gene>